<dbReference type="EMBL" id="CAVLEF010000279">
    <property type="protein sequence ID" value="CAK1554723.1"/>
    <property type="molecule type" value="Genomic_DNA"/>
</dbReference>
<organism evidence="1 2">
    <name type="scientific">Leptosia nina</name>
    <dbReference type="NCBI Taxonomy" id="320188"/>
    <lineage>
        <taxon>Eukaryota</taxon>
        <taxon>Metazoa</taxon>
        <taxon>Ecdysozoa</taxon>
        <taxon>Arthropoda</taxon>
        <taxon>Hexapoda</taxon>
        <taxon>Insecta</taxon>
        <taxon>Pterygota</taxon>
        <taxon>Neoptera</taxon>
        <taxon>Endopterygota</taxon>
        <taxon>Lepidoptera</taxon>
        <taxon>Glossata</taxon>
        <taxon>Ditrysia</taxon>
        <taxon>Papilionoidea</taxon>
        <taxon>Pieridae</taxon>
        <taxon>Pierinae</taxon>
        <taxon>Leptosia</taxon>
    </lineage>
</organism>
<evidence type="ECO:0000313" key="2">
    <source>
        <dbReference type="Proteomes" id="UP001497472"/>
    </source>
</evidence>
<accession>A0AAV1JZE8</accession>
<name>A0AAV1JZE8_9NEOP</name>
<dbReference type="AlphaFoldDB" id="A0AAV1JZE8"/>
<sequence length="190" mass="22084">MYVTVIVSYLQVFVGNVFLFKSIISLEVKRYVIEDMTDTADRLDLQRIVNTITRSRERERSFRRADDRAEKIKFLHDLITSKVGSGQLNNWLRSRPPSGNPQIDFEGLVENELKNALALKSSALNDRPVIQKRGRNDFLVMKPHVVDPFVTVVPNNMYYNIEKKCVNWLDDCNLQGIRARLLQRVKSPFK</sequence>
<comment type="caution">
    <text evidence="1">The sequence shown here is derived from an EMBL/GenBank/DDBJ whole genome shotgun (WGS) entry which is preliminary data.</text>
</comment>
<dbReference type="Proteomes" id="UP001497472">
    <property type="component" value="Unassembled WGS sequence"/>
</dbReference>
<protein>
    <submittedName>
        <fullName evidence="1">Uncharacterized protein</fullName>
    </submittedName>
</protein>
<keyword evidence="2" id="KW-1185">Reference proteome</keyword>
<reference evidence="1 2" key="1">
    <citation type="submission" date="2023-11" db="EMBL/GenBank/DDBJ databases">
        <authorList>
            <person name="Okamura Y."/>
        </authorList>
    </citation>
    <scope>NUCLEOTIDE SEQUENCE [LARGE SCALE GENOMIC DNA]</scope>
</reference>
<evidence type="ECO:0000313" key="1">
    <source>
        <dbReference type="EMBL" id="CAK1554723.1"/>
    </source>
</evidence>
<proteinExistence type="predicted"/>
<gene>
    <name evidence="1" type="ORF">LNINA_LOCUS13602</name>
</gene>